<dbReference type="EMBL" id="MCOG01000009">
    <property type="protein sequence ID" value="ORY82258.1"/>
    <property type="molecule type" value="Genomic_DNA"/>
</dbReference>
<organism evidence="2 3">
    <name type="scientific">Neocallimastix californiae</name>
    <dbReference type="NCBI Taxonomy" id="1754190"/>
    <lineage>
        <taxon>Eukaryota</taxon>
        <taxon>Fungi</taxon>
        <taxon>Fungi incertae sedis</taxon>
        <taxon>Chytridiomycota</taxon>
        <taxon>Chytridiomycota incertae sedis</taxon>
        <taxon>Neocallimastigomycetes</taxon>
        <taxon>Neocallimastigales</taxon>
        <taxon>Neocallimastigaceae</taxon>
        <taxon>Neocallimastix</taxon>
    </lineage>
</organism>
<accession>A0A1Y2FE90</accession>
<feature type="region of interest" description="Disordered" evidence="1">
    <location>
        <begin position="1"/>
        <end position="163"/>
    </location>
</feature>
<feature type="compositionally biased region" description="Basic and acidic residues" evidence="1">
    <location>
        <begin position="1"/>
        <end position="25"/>
    </location>
</feature>
<dbReference type="STRING" id="1754190.A0A1Y2FE90"/>
<comment type="caution">
    <text evidence="2">The sequence shown here is derived from an EMBL/GenBank/DDBJ whole genome shotgun (WGS) entry which is preliminary data.</text>
</comment>
<evidence type="ECO:0000256" key="1">
    <source>
        <dbReference type="SAM" id="MobiDB-lite"/>
    </source>
</evidence>
<dbReference type="OrthoDB" id="6159439at2759"/>
<reference evidence="2 3" key="1">
    <citation type="submission" date="2016-08" db="EMBL/GenBank/DDBJ databases">
        <title>A Parts List for Fungal Cellulosomes Revealed by Comparative Genomics.</title>
        <authorList>
            <consortium name="DOE Joint Genome Institute"/>
            <person name="Haitjema C.H."/>
            <person name="Gilmore S.P."/>
            <person name="Henske J.K."/>
            <person name="Solomon K.V."/>
            <person name="De Groot R."/>
            <person name="Kuo A."/>
            <person name="Mondo S.J."/>
            <person name="Salamov A.A."/>
            <person name="Labutti K."/>
            <person name="Zhao Z."/>
            <person name="Chiniquy J."/>
            <person name="Barry K."/>
            <person name="Brewer H.M."/>
            <person name="Purvine S.O."/>
            <person name="Wright A.T."/>
            <person name="Boxma B."/>
            <person name="Van Alen T."/>
            <person name="Hackstein J.H."/>
            <person name="Baker S.E."/>
            <person name="Grigoriev I.V."/>
            <person name="O'Malley M.A."/>
        </authorList>
    </citation>
    <scope>NUCLEOTIDE SEQUENCE [LARGE SCALE GENOMIC DNA]</scope>
    <source>
        <strain evidence="2 3">G1</strain>
    </source>
</reference>
<feature type="compositionally biased region" description="Basic and acidic residues" evidence="1">
    <location>
        <begin position="116"/>
        <end position="163"/>
    </location>
</feature>
<dbReference type="Proteomes" id="UP000193920">
    <property type="component" value="Unassembled WGS sequence"/>
</dbReference>
<gene>
    <name evidence="2" type="ORF">LY90DRAFT_283044</name>
</gene>
<name>A0A1Y2FE90_9FUNG</name>
<dbReference type="AlphaFoldDB" id="A0A1Y2FE90"/>
<keyword evidence="3" id="KW-1185">Reference proteome</keyword>
<feature type="compositionally biased region" description="Low complexity" evidence="1">
    <location>
        <begin position="43"/>
        <end position="55"/>
    </location>
</feature>
<feature type="compositionally biased region" description="Low complexity" evidence="1">
    <location>
        <begin position="86"/>
        <end position="112"/>
    </location>
</feature>
<evidence type="ECO:0000313" key="3">
    <source>
        <dbReference type="Proteomes" id="UP000193920"/>
    </source>
</evidence>
<sequence length="448" mass="51062">MQKIDIKKMPKIAKKSDVVNHDKTSNQKSSSSTSERVKHEESSNSNENSTPSSNNKTKFDLFGQIVGQKRKLPRIPIANSESGSLSSTDNASGDNSNTNNDNSATSGSGSSSKLTVYKEETNIKSETSIKTESNIKKEQENKNESSNIKKTESSNDNEKSSNKRTLEFYSSLSKKIKLSSSSSNKENNSHLTSSVTTINNTEFEKPKKLVSILSNPNKPKKRKHVSFKPDGMLNNYFVFETEKEIDDRYDDEHKQRRYGNARDMDRNEGYNAFSRMRNEMKQTIEYYTPKIMAIPVIEEKAKNSQEKEFQKEYESDKNEVYYLSNSLIPDSPDEPDGSFDKINIELKPSVKSNTQVIQLWNDECVQRIANRNAAKPPINYNIRIIVNLLKAASQYFNLFPSYPLLFSIPNAQPISKNTDNYMFELLSTIATNMNNNNFNDMVFIFILF</sequence>
<proteinExistence type="predicted"/>
<evidence type="ECO:0000313" key="2">
    <source>
        <dbReference type="EMBL" id="ORY82258.1"/>
    </source>
</evidence>
<protein>
    <submittedName>
        <fullName evidence="2">Uncharacterized protein</fullName>
    </submittedName>
</protein>